<dbReference type="EMBL" id="JAFCJH010000006">
    <property type="protein sequence ID" value="MBR0795347.1"/>
    <property type="molecule type" value="Genomic_DNA"/>
</dbReference>
<dbReference type="Proteomes" id="UP001315278">
    <property type="component" value="Unassembled WGS sequence"/>
</dbReference>
<gene>
    <name evidence="3" type="ORF">JQ615_08100</name>
</gene>
<dbReference type="RefSeq" id="WP_212393421.1">
    <property type="nucleotide sequence ID" value="NZ_JAFCJH010000006.1"/>
</dbReference>
<accession>A0ABS5FEX0</accession>
<evidence type="ECO:0000259" key="2">
    <source>
        <dbReference type="SMART" id="SM00062"/>
    </source>
</evidence>
<dbReference type="InterPro" id="IPR001638">
    <property type="entry name" value="Solute-binding_3/MltF_N"/>
</dbReference>
<dbReference type="SMART" id="SM00062">
    <property type="entry name" value="PBPb"/>
    <property type="match status" value="1"/>
</dbReference>
<keyword evidence="4" id="KW-1185">Reference proteome</keyword>
<dbReference type="Gene3D" id="3.40.190.10">
    <property type="entry name" value="Periplasmic binding protein-like II"/>
    <property type="match status" value="2"/>
</dbReference>
<evidence type="ECO:0000256" key="1">
    <source>
        <dbReference type="ARBA" id="ARBA00022729"/>
    </source>
</evidence>
<feature type="domain" description="Solute-binding protein family 3/N-terminal" evidence="2">
    <location>
        <begin position="49"/>
        <end position="268"/>
    </location>
</feature>
<evidence type="ECO:0000313" key="3">
    <source>
        <dbReference type="EMBL" id="MBR0795347.1"/>
    </source>
</evidence>
<proteinExistence type="predicted"/>
<dbReference type="SUPFAM" id="SSF53850">
    <property type="entry name" value="Periplasmic binding protein-like II"/>
    <property type="match status" value="1"/>
</dbReference>
<protein>
    <submittedName>
        <fullName evidence="3">Transporter substrate-binding domain-containing protein</fullName>
    </submittedName>
</protein>
<dbReference type="PANTHER" id="PTHR35936:SF17">
    <property type="entry name" value="ARGININE-BINDING EXTRACELLULAR PROTEIN ARTP"/>
    <property type="match status" value="1"/>
</dbReference>
<reference evidence="4" key="1">
    <citation type="journal article" date="2021" name="ISME J.">
        <title>Evolutionary origin and ecological implication of a unique nif island in free-living Bradyrhizobium lineages.</title>
        <authorList>
            <person name="Tao J."/>
        </authorList>
    </citation>
    <scope>NUCLEOTIDE SEQUENCE [LARGE SCALE GENOMIC DNA]</scope>
    <source>
        <strain evidence="4">SZCCT0434</strain>
    </source>
</reference>
<sequence>MVTRRQIGSLVGLGAAAAIIADSAGSQAVADNAPAPGESTFAQIRRTKKLRIAGIVGTEPYYHKDLATGQWSGFCVSMATDLAKALEAEVEIIESTWGNSVLDLQANKIDIMFGLSPTPSRALVVEFTRPIMNNTFTIIAKPDFAARSWEDLNKPEMRVAVDIGSTHDLFARRTIPKATLVALRTPDDAVLSLQSGRADCLIQVAMLSLVTVKKNPRLGKVSIPTPVSSQPTCCGVRVDLDSRFRTYVDNWLEYNRSLGALREWIISSLSLVGIQEQDIPPGLQF</sequence>
<comment type="caution">
    <text evidence="3">The sequence shown here is derived from an EMBL/GenBank/DDBJ whole genome shotgun (WGS) entry which is preliminary data.</text>
</comment>
<keyword evidence="1" id="KW-0732">Signal</keyword>
<dbReference type="Pfam" id="PF00497">
    <property type="entry name" value="SBP_bac_3"/>
    <property type="match status" value="1"/>
</dbReference>
<dbReference type="PANTHER" id="PTHR35936">
    <property type="entry name" value="MEMBRANE-BOUND LYTIC MUREIN TRANSGLYCOSYLASE F"/>
    <property type="match status" value="1"/>
</dbReference>
<organism evidence="3 4">
    <name type="scientific">Bradyrhizobium jicamae</name>
    <dbReference type="NCBI Taxonomy" id="280332"/>
    <lineage>
        <taxon>Bacteria</taxon>
        <taxon>Pseudomonadati</taxon>
        <taxon>Pseudomonadota</taxon>
        <taxon>Alphaproteobacteria</taxon>
        <taxon>Hyphomicrobiales</taxon>
        <taxon>Nitrobacteraceae</taxon>
        <taxon>Bradyrhizobium</taxon>
    </lineage>
</organism>
<name>A0ABS5FEX0_9BRAD</name>
<evidence type="ECO:0000313" key="4">
    <source>
        <dbReference type="Proteomes" id="UP001315278"/>
    </source>
</evidence>